<reference evidence="2 3" key="1">
    <citation type="submission" date="2023-02" db="EMBL/GenBank/DDBJ databases">
        <title>LHISI_Scaffold_Assembly.</title>
        <authorList>
            <person name="Stuart O.P."/>
            <person name="Cleave R."/>
            <person name="Magrath M.J.L."/>
            <person name="Mikheyev A.S."/>
        </authorList>
    </citation>
    <scope>NUCLEOTIDE SEQUENCE [LARGE SCALE GENOMIC DNA]</scope>
    <source>
        <strain evidence="2">Daus_M_001</strain>
        <tissue evidence="2">Leg muscle</tissue>
    </source>
</reference>
<dbReference type="InterPro" id="IPR036812">
    <property type="entry name" value="NAD(P)_OxRdtase_dom_sf"/>
</dbReference>
<dbReference type="Pfam" id="PF00248">
    <property type="entry name" value="Aldo_ket_red"/>
    <property type="match status" value="1"/>
</dbReference>
<proteinExistence type="predicted"/>
<evidence type="ECO:0000259" key="1">
    <source>
        <dbReference type="Pfam" id="PF00248"/>
    </source>
</evidence>
<dbReference type="PROSITE" id="PS00062">
    <property type="entry name" value="ALDOKETO_REDUCTASE_2"/>
    <property type="match status" value="1"/>
</dbReference>
<sequence length="598" mass="66624">MHQLRGHGRICERIRSQLRTWCIVLRPTMPSPLIGKKLSKTPAQVLIKHIIQRDIVAIPKSSNPARTRENFQVSQMRYFHPNLSMIYDPRERLKSLSHRQIFSIELHPRNANVGVKGDPRENPPTNGIVPAIPPGIKLGRLAERREAHCLASTRRERNKTGTADTMAAPATSVPFYNGQKMPLVGLGTFLMKKLECSRRVSDGIIRVFVDLCQAPSNEVGAAVDAALEAGYRHIDTAYIYRNEEAIGQALKKWLDSGRIKREELFIVTKLPPFGNRPECVEKYLKKSLEALKLSYVDLYLVHTPLGFLEHDGVPMNKLVIDHSTDHLGIWKVMEAQVDAGRTRAIGLSNFNARQIKRIVKAARIPPANLQVELSVYFQQRELAAFCNALDITVCSYAPLGSPGLAAHDNLLIASHNYEPGSIPGGEHAGRCYSPTGFLGVLPFPPALAFRYYSTSPHFKLSGVQDLSRAATGVLTSCCVRRPPTAGPLTDSAVLEVAKKHSKTPAQVLIRHVVQRGIVVIPKSTNPGRIRENFQVFDFQLDKSDMEKLDSLDKGTKGRVFGRNHKERSIWLKLDIETSNVLTQYIIRALAVMQFNGSG</sequence>
<evidence type="ECO:0000313" key="3">
    <source>
        <dbReference type="Proteomes" id="UP001159363"/>
    </source>
</evidence>
<organism evidence="2 3">
    <name type="scientific">Dryococelus australis</name>
    <dbReference type="NCBI Taxonomy" id="614101"/>
    <lineage>
        <taxon>Eukaryota</taxon>
        <taxon>Metazoa</taxon>
        <taxon>Ecdysozoa</taxon>
        <taxon>Arthropoda</taxon>
        <taxon>Hexapoda</taxon>
        <taxon>Insecta</taxon>
        <taxon>Pterygota</taxon>
        <taxon>Neoptera</taxon>
        <taxon>Polyneoptera</taxon>
        <taxon>Phasmatodea</taxon>
        <taxon>Verophasmatodea</taxon>
        <taxon>Anareolatae</taxon>
        <taxon>Phasmatidae</taxon>
        <taxon>Eurycanthinae</taxon>
        <taxon>Dryococelus</taxon>
    </lineage>
</organism>
<dbReference type="InterPro" id="IPR020471">
    <property type="entry name" value="AKR"/>
</dbReference>
<dbReference type="Gene3D" id="3.20.20.100">
    <property type="entry name" value="NADP-dependent oxidoreductase domain"/>
    <property type="match status" value="2"/>
</dbReference>
<comment type="caution">
    <text evidence="2">The sequence shown here is derived from an EMBL/GenBank/DDBJ whole genome shotgun (WGS) entry which is preliminary data.</text>
</comment>
<dbReference type="PROSITE" id="PS00063">
    <property type="entry name" value="ALDOKETO_REDUCTASE_3"/>
    <property type="match status" value="2"/>
</dbReference>
<feature type="domain" description="NADP-dependent oxidoreductase" evidence="1">
    <location>
        <begin position="216"/>
        <end position="552"/>
    </location>
</feature>
<dbReference type="PROSITE" id="PS00798">
    <property type="entry name" value="ALDOKETO_REDUCTASE_1"/>
    <property type="match status" value="1"/>
</dbReference>
<gene>
    <name evidence="2" type="ORF">PR048_027185</name>
</gene>
<dbReference type="PANTHER" id="PTHR11732">
    <property type="entry name" value="ALDO/KETO REDUCTASE"/>
    <property type="match status" value="1"/>
</dbReference>
<keyword evidence="3" id="KW-1185">Reference proteome</keyword>
<dbReference type="SUPFAM" id="SSF51430">
    <property type="entry name" value="NAD(P)-linked oxidoreductase"/>
    <property type="match status" value="2"/>
</dbReference>
<accession>A0ABQ9GGJ5</accession>
<dbReference type="Proteomes" id="UP001159363">
    <property type="component" value="Chromosome 11"/>
</dbReference>
<protein>
    <recommendedName>
        <fullName evidence="1">NADP-dependent oxidoreductase domain-containing protein</fullName>
    </recommendedName>
</protein>
<dbReference type="InterPro" id="IPR018170">
    <property type="entry name" value="Aldo/ket_reductase_CS"/>
</dbReference>
<dbReference type="InterPro" id="IPR023210">
    <property type="entry name" value="NADP_OxRdtase_dom"/>
</dbReference>
<dbReference type="PRINTS" id="PR00069">
    <property type="entry name" value="ALDKETRDTASE"/>
</dbReference>
<name>A0ABQ9GGJ5_9NEOP</name>
<evidence type="ECO:0000313" key="2">
    <source>
        <dbReference type="EMBL" id="KAJ8870884.1"/>
    </source>
</evidence>
<dbReference type="EMBL" id="JARBHB010000012">
    <property type="protein sequence ID" value="KAJ8870884.1"/>
    <property type="molecule type" value="Genomic_DNA"/>
</dbReference>